<dbReference type="GO" id="GO:0005886">
    <property type="term" value="C:plasma membrane"/>
    <property type="evidence" value="ECO:0007669"/>
    <property type="project" value="InterPro"/>
</dbReference>
<proteinExistence type="predicted"/>
<dbReference type="GO" id="GO:0016989">
    <property type="term" value="F:sigma factor antagonist activity"/>
    <property type="evidence" value="ECO:0007669"/>
    <property type="project" value="TreeGrafter"/>
</dbReference>
<sequence>MDIQQYIESGKLELFLLGELTEREREEVIAMAQAHPEIQAELDALEEGMFAFDDMTGKEPSSQVKDKLFAALEKDFQEDTSGSIASNKTEPVKEAKVVKASTWRPFAIAASLVAILASSAAIYYAQKFYETDEKFTALVLDQQVMADNLNKANLEFEETESRLDRIVAGDFMRVEMKGEALPMQKDAKVDVFWDQNAQEVFVAVNNLNSLSDEFDYQLWAIGEDGPIGIGLVNPGEKFTLQQMNAVAAAGAFAITIEPKGGSESPTLEKLVVLGEVA</sequence>
<dbReference type="EMBL" id="FRXN01000001">
    <property type="protein sequence ID" value="SHO59499.1"/>
    <property type="molecule type" value="Genomic_DNA"/>
</dbReference>
<dbReference type="Pfam" id="PF10099">
    <property type="entry name" value="RskA_C"/>
    <property type="match status" value="1"/>
</dbReference>
<dbReference type="InterPro" id="IPR018764">
    <property type="entry name" value="RskA_C"/>
</dbReference>
<dbReference type="InterPro" id="IPR051474">
    <property type="entry name" value="Anti-sigma-K/W_factor"/>
</dbReference>
<feature type="domain" description="Anti-sigma K factor RskA C-terminal" evidence="2">
    <location>
        <begin position="107"/>
        <end position="266"/>
    </location>
</feature>
<evidence type="ECO:0000313" key="3">
    <source>
        <dbReference type="EMBL" id="SHO59499.1"/>
    </source>
</evidence>
<keyword evidence="1" id="KW-1133">Transmembrane helix</keyword>
<dbReference type="OrthoDB" id="1420916at2"/>
<dbReference type="PANTHER" id="PTHR37461:SF1">
    <property type="entry name" value="ANTI-SIGMA-K FACTOR RSKA"/>
    <property type="match status" value="1"/>
</dbReference>
<dbReference type="PANTHER" id="PTHR37461">
    <property type="entry name" value="ANTI-SIGMA-K FACTOR RSKA"/>
    <property type="match status" value="1"/>
</dbReference>
<organism evidence="3 4">
    <name type="scientific">Algoriphagus zhangzhouensis</name>
    <dbReference type="NCBI Taxonomy" id="1073327"/>
    <lineage>
        <taxon>Bacteria</taxon>
        <taxon>Pseudomonadati</taxon>
        <taxon>Bacteroidota</taxon>
        <taxon>Cytophagia</taxon>
        <taxon>Cytophagales</taxon>
        <taxon>Cyclobacteriaceae</taxon>
        <taxon>Algoriphagus</taxon>
    </lineage>
</organism>
<accession>A0A1M7Z3J4</accession>
<dbReference type="STRING" id="1073327.SAMN04488108_0135"/>
<gene>
    <name evidence="3" type="ORF">SAMN04488108_0135</name>
</gene>
<keyword evidence="1" id="KW-0472">Membrane</keyword>
<keyword evidence="1" id="KW-0812">Transmembrane</keyword>
<dbReference type="Proteomes" id="UP000184609">
    <property type="component" value="Unassembled WGS sequence"/>
</dbReference>
<keyword evidence="4" id="KW-1185">Reference proteome</keyword>
<protein>
    <submittedName>
        <fullName evidence="3">Anti-sigma-K factor RskA</fullName>
    </submittedName>
</protein>
<evidence type="ECO:0000313" key="4">
    <source>
        <dbReference type="Proteomes" id="UP000184609"/>
    </source>
</evidence>
<dbReference type="RefSeq" id="WP_073569831.1">
    <property type="nucleotide sequence ID" value="NZ_FRXN01000001.1"/>
</dbReference>
<feature type="transmembrane region" description="Helical" evidence="1">
    <location>
        <begin position="106"/>
        <end position="125"/>
    </location>
</feature>
<dbReference type="AlphaFoldDB" id="A0A1M7Z3J4"/>
<evidence type="ECO:0000256" key="1">
    <source>
        <dbReference type="SAM" id="Phobius"/>
    </source>
</evidence>
<dbReference type="GO" id="GO:0006417">
    <property type="term" value="P:regulation of translation"/>
    <property type="evidence" value="ECO:0007669"/>
    <property type="project" value="TreeGrafter"/>
</dbReference>
<reference evidence="4" key="1">
    <citation type="submission" date="2016-12" db="EMBL/GenBank/DDBJ databases">
        <authorList>
            <person name="Varghese N."/>
            <person name="Submissions S."/>
        </authorList>
    </citation>
    <scope>NUCLEOTIDE SEQUENCE [LARGE SCALE GENOMIC DNA]</scope>
    <source>
        <strain evidence="4">DSM 25035</strain>
    </source>
</reference>
<name>A0A1M7Z3J4_9BACT</name>
<evidence type="ECO:0000259" key="2">
    <source>
        <dbReference type="Pfam" id="PF10099"/>
    </source>
</evidence>